<feature type="transmembrane region" description="Helical" evidence="1">
    <location>
        <begin position="54"/>
        <end position="74"/>
    </location>
</feature>
<name>A0ABS3UFV5_9ACTN</name>
<dbReference type="Proteomes" id="UP000679690">
    <property type="component" value="Unassembled WGS sequence"/>
</dbReference>
<evidence type="ECO:0000259" key="2">
    <source>
        <dbReference type="Pfam" id="PF10756"/>
    </source>
</evidence>
<protein>
    <submittedName>
        <fullName evidence="3">PH domain-containing protein</fullName>
    </submittedName>
</protein>
<organism evidence="3 4">
    <name type="scientific">Actinoplanes flavus</name>
    <dbReference type="NCBI Taxonomy" id="2820290"/>
    <lineage>
        <taxon>Bacteria</taxon>
        <taxon>Bacillati</taxon>
        <taxon>Actinomycetota</taxon>
        <taxon>Actinomycetes</taxon>
        <taxon>Micromonosporales</taxon>
        <taxon>Micromonosporaceae</taxon>
        <taxon>Actinoplanes</taxon>
    </lineage>
</organism>
<evidence type="ECO:0000313" key="3">
    <source>
        <dbReference type="EMBL" id="MBO3736577.1"/>
    </source>
</evidence>
<evidence type="ECO:0000256" key="1">
    <source>
        <dbReference type="SAM" id="Phobius"/>
    </source>
</evidence>
<comment type="caution">
    <text evidence="3">The sequence shown here is derived from an EMBL/GenBank/DDBJ whole genome shotgun (WGS) entry which is preliminary data.</text>
</comment>
<keyword evidence="4" id="KW-1185">Reference proteome</keyword>
<feature type="domain" description="Low molecular weight protein antigen 6 PH" evidence="2">
    <location>
        <begin position="78"/>
        <end position="147"/>
    </location>
</feature>
<dbReference type="Pfam" id="PF10756">
    <property type="entry name" value="bPH_6"/>
    <property type="match status" value="1"/>
</dbReference>
<sequence length="159" mass="16911">MIRFRTAAPMQGDTLLVRPRRLRQATAGFAAMVLISFVVSGLTLPETTATGGRLFATDAGGLIGTGLILGAAALTPLRISVRADADGIHIRNLVSAYDLAWPMVRAVRYQRGVPWATIELINDEHVPILAVQISDGGRALEAIRGLRALHATGAQHPQA</sequence>
<feature type="transmembrane region" description="Helical" evidence="1">
    <location>
        <begin position="21"/>
        <end position="42"/>
    </location>
</feature>
<dbReference type="InterPro" id="IPR019692">
    <property type="entry name" value="CFP-6_PH"/>
</dbReference>
<keyword evidence="1" id="KW-0472">Membrane</keyword>
<keyword evidence="1" id="KW-1133">Transmembrane helix</keyword>
<evidence type="ECO:0000313" key="4">
    <source>
        <dbReference type="Proteomes" id="UP000679690"/>
    </source>
</evidence>
<accession>A0ABS3UFV5</accession>
<dbReference type="RefSeq" id="WP_208465796.1">
    <property type="nucleotide sequence ID" value="NZ_JAGFNS010000002.1"/>
</dbReference>
<reference evidence="3 4" key="1">
    <citation type="submission" date="2021-03" db="EMBL/GenBank/DDBJ databases">
        <title>Actinoplanes flavus sp. nov., a novel actinomycete isolated from Coconut Palm rhizosphere soil.</title>
        <authorList>
            <person name="Luo X."/>
        </authorList>
    </citation>
    <scope>NUCLEOTIDE SEQUENCE [LARGE SCALE GENOMIC DNA]</scope>
    <source>
        <strain evidence="3 4">NEAU-H7</strain>
    </source>
</reference>
<keyword evidence="1" id="KW-0812">Transmembrane</keyword>
<dbReference type="EMBL" id="JAGFNS010000002">
    <property type="protein sequence ID" value="MBO3736577.1"/>
    <property type="molecule type" value="Genomic_DNA"/>
</dbReference>
<gene>
    <name evidence="3" type="ORF">J5X75_03475</name>
</gene>
<proteinExistence type="predicted"/>